<evidence type="ECO:0000313" key="2">
    <source>
        <dbReference type="Proteomes" id="UP000597444"/>
    </source>
</evidence>
<dbReference type="EMBL" id="BNJK01000003">
    <property type="protein sequence ID" value="GHP00631.1"/>
    <property type="molecule type" value="Genomic_DNA"/>
</dbReference>
<gene>
    <name evidence="1" type="ORF">KSF_106780</name>
</gene>
<sequence>MIAVDLERQGLQGHSYCAHGEIAGSTELWYLLKEPALAFLHCLKYEYPHLEFQVRIRVRPSYINDGFVPEVALTLLSSNDGTLAASLLQQFVAAHAHLVTGEEEGG</sequence>
<evidence type="ECO:0000313" key="1">
    <source>
        <dbReference type="EMBL" id="GHP00631.1"/>
    </source>
</evidence>
<accession>A0A8J3N9I5</accession>
<proteinExistence type="predicted"/>
<reference evidence="1" key="1">
    <citation type="submission" date="2020-10" db="EMBL/GenBank/DDBJ databases">
        <title>Taxonomic study of unclassified bacteria belonging to the class Ktedonobacteria.</title>
        <authorList>
            <person name="Yabe S."/>
            <person name="Wang C.M."/>
            <person name="Zheng Y."/>
            <person name="Sakai Y."/>
            <person name="Cavaletti L."/>
            <person name="Monciardini P."/>
            <person name="Donadio S."/>
        </authorList>
    </citation>
    <scope>NUCLEOTIDE SEQUENCE</scope>
    <source>
        <strain evidence="1">ID150040</strain>
    </source>
</reference>
<dbReference type="RefSeq" id="WP_220211223.1">
    <property type="nucleotide sequence ID" value="NZ_BNJK01000003.1"/>
</dbReference>
<name>A0A8J3N9I5_9CHLR</name>
<keyword evidence="2" id="KW-1185">Reference proteome</keyword>
<organism evidence="1 2">
    <name type="scientific">Reticulibacter mediterranei</name>
    <dbReference type="NCBI Taxonomy" id="2778369"/>
    <lineage>
        <taxon>Bacteria</taxon>
        <taxon>Bacillati</taxon>
        <taxon>Chloroflexota</taxon>
        <taxon>Ktedonobacteria</taxon>
        <taxon>Ktedonobacterales</taxon>
        <taxon>Reticulibacteraceae</taxon>
        <taxon>Reticulibacter</taxon>
    </lineage>
</organism>
<dbReference type="Proteomes" id="UP000597444">
    <property type="component" value="Unassembled WGS sequence"/>
</dbReference>
<dbReference type="AlphaFoldDB" id="A0A8J3N9I5"/>
<comment type="caution">
    <text evidence="1">The sequence shown here is derived from an EMBL/GenBank/DDBJ whole genome shotgun (WGS) entry which is preliminary data.</text>
</comment>
<protein>
    <submittedName>
        <fullName evidence="1">Uncharacterized protein</fullName>
    </submittedName>
</protein>